<feature type="signal peptide" evidence="1">
    <location>
        <begin position="1"/>
        <end position="23"/>
    </location>
</feature>
<organism evidence="2 3">
    <name type="scientific">Nitrospira moscoviensis</name>
    <dbReference type="NCBI Taxonomy" id="42253"/>
    <lineage>
        <taxon>Bacteria</taxon>
        <taxon>Pseudomonadati</taxon>
        <taxon>Nitrospirota</taxon>
        <taxon>Nitrospiria</taxon>
        <taxon>Nitrospirales</taxon>
        <taxon>Nitrospiraceae</taxon>
        <taxon>Nitrospira</taxon>
    </lineage>
</organism>
<reference evidence="2 3" key="1">
    <citation type="journal article" date="2015" name="Proc. Natl. Acad. Sci. U.S.A.">
        <title>Expanded metabolic versatility of ubiquitous nitrite-oxidizing bacteria from the genus Nitrospira.</title>
        <authorList>
            <person name="Koch H."/>
            <person name="Lucker S."/>
            <person name="Albertsen M."/>
            <person name="Kitzinger K."/>
            <person name="Herbold C."/>
            <person name="Spieck E."/>
            <person name="Nielsen P.H."/>
            <person name="Wagner M."/>
            <person name="Daims H."/>
        </authorList>
    </citation>
    <scope>NUCLEOTIDE SEQUENCE [LARGE SCALE GENOMIC DNA]</scope>
    <source>
        <strain evidence="2 3">NSP M-1</strain>
    </source>
</reference>
<evidence type="ECO:0000313" key="2">
    <source>
        <dbReference type="EMBL" id="ALA59424.1"/>
    </source>
</evidence>
<dbReference type="PATRIC" id="fig|42253.5.peg.2984"/>
<gene>
    <name evidence="2" type="ORF">NITMOv2_3024</name>
</gene>
<keyword evidence="1" id="KW-0732">Signal</keyword>
<dbReference type="PROSITE" id="PS51257">
    <property type="entry name" value="PROKAR_LIPOPROTEIN"/>
    <property type="match status" value="1"/>
</dbReference>
<protein>
    <recommendedName>
        <fullName evidence="4">Lipoprotein</fullName>
    </recommendedName>
</protein>
<proteinExistence type="predicted"/>
<keyword evidence="3" id="KW-1185">Reference proteome</keyword>
<dbReference type="KEGG" id="nmv:NITMOv2_3024"/>
<feature type="chain" id="PRO_5005476752" description="Lipoprotein" evidence="1">
    <location>
        <begin position="24"/>
        <end position="114"/>
    </location>
</feature>
<evidence type="ECO:0000313" key="3">
    <source>
        <dbReference type="Proteomes" id="UP000069205"/>
    </source>
</evidence>
<dbReference type="OrthoDB" id="9809882at2"/>
<sequence>MPKIPLMMPLAVARLVLSTSILASCALGSEEYLREAVDHATQSDIAARWGPPVTEQRGADGVTVWTYEYRVNRPIPVCRDIPVSDCVRGRQDCTAYYLTFDAEKILRNWIKGPC</sequence>
<dbReference type="AlphaFoldDB" id="A0A0K2GF12"/>
<name>A0A0K2GF12_NITMO</name>
<accession>A0A0K2GF12</accession>
<dbReference type="Proteomes" id="UP000069205">
    <property type="component" value="Chromosome"/>
</dbReference>
<evidence type="ECO:0008006" key="4">
    <source>
        <dbReference type="Google" id="ProtNLM"/>
    </source>
</evidence>
<evidence type="ECO:0000256" key="1">
    <source>
        <dbReference type="SAM" id="SignalP"/>
    </source>
</evidence>
<dbReference type="EMBL" id="CP011801">
    <property type="protein sequence ID" value="ALA59424.1"/>
    <property type="molecule type" value="Genomic_DNA"/>
</dbReference>
<dbReference type="RefSeq" id="WP_145976341.1">
    <property type="nucleotide sequence ID" value="NZ_CP011801.1"/>
</dbReference>